<dbReference type="EMBL" id="MK524501">
    <property type="protein sequence ID" value="QBP33289.1"/>
    <property type="molecule type" value="Genomic_DNA"/>
</dbReference>
<keyword evidence="2" id="KW-1185">Reference proteome</keyword>
<dbReference type="Proteomes" id="UP000295568">
    <property type="component" value="Segment"/>
</dbReference>
<evidence type="ECO:0000313" key="1">
    <source>
        <dbReference type="EMBL" id="QBP33289.1"/>
    </source>
</evidence>
<dbReference type="GeneID" id="55012030"/>
<protein>
    <submittedName>
        <fullName evidence="1">Uncharacterized protein</fullName>
    </submittedName>
</protein>
<evidence type="ECO:0000313" key="2">
    <source>
        <dbReference type="Proteomes" id="UP000295568"/>
    </source>
</evidence>
<reference evidence="1 2" key="1">
    <citation type="submission" date="2019-02" db="EMBL/GenBank/DDBJ databases">
        <authorList>
            <person name="Rowley M."/>
            <person name="Stucki C."/>
            <person name="Ghiringhelli B."/>
            <person name="Naegele L."/>
            <person name="Emmons C.B."/>
            <person name="Slowan-Pomeroy T."/>
            <person name="Briggs L.A."/>
            <person name="Garlena R.A."/>
            <person name="Russell D.A."/>
            <person name="Pope W.H."/>
            <person name="Molloy S.D."/>
            <person name="Jacobs-Sera D."/>
            <person name="Hatfull G.F."/>
        </authorList>
    </citation>
    <scope>NUCLEOTIDE SEQUENCE [LARGE SCALE GENOMIC DNA]</scope>
</reference>
<dbReference type="RefSeq" id="YP_009820586.1">
    <property type="nucleotide sequence ID" value="NC_048169.1"/>
</dbReference>
<name>A0A482JLL5_9CAUD</name>
<organism evidence="1 2">
    <name type="scientific">Gordonia phage BrutonGaster</name>
    <dbReference type="NCBI Taxonomy" id="2530116"/>
    <lineage>
        <taxon>Viruses</taxon>
        <taxon>Duplodnaviria</taxon>
        <taxon>Heunggongvirae</taxon>
        <taxon>Uroviricota</taxon>
        <taxon>Caudoviricetes</taxon>
        <taxon>Oneupvirus</taxon>
        <taxon>Oneupvirus brutongaster</taxon>
    </lineage>
</organism>
<sequence>MEGCGDAGAGAVEQNVAVLQTGATATRVGSPRVDGVVMALPSGVLTSRSERSWAMQTLHPGKGQDALRGASLTPASQVLLWVVTQEPSS</sequence>
<gene>
    <name evidence="1" type="primary">72</name>
    <name evidence="1" type="ORF">SEA_BRUTONGASTER_72</name>
</gene>
<accession>A0A482JLL5</accession>
<dbReference type="KEGG" id="vg:55012030"/>
<proteinExistence type="predicted"/>